<gene>
    <name evidence="2" type="ORF">GUJ93_ZPchr0008g12011</name>
</gene>
<dbReference type="GO" id="GO:0005634">
    <property type="term" value="C:nucleus"/>
    <property type="evidence" value="ECO:0007669"/>
    <property type="project" value="TreeGrafter"/>
</dbReference>
<name>A0A8J5RYS3_ZIZPA</name>
<dbReference type="Proteomes" id="UP000729402">
    <property type="component" value="Unassembled WGS sequence"/>
</dbReference>
<accession>A0A8J5RYS3</accession>
<dbReference type="GO" id="GO:0006260">
    <property type="term" value="P:DNA replication"/>
    <property type="evidence" value="ECO:0007669"/>
    <property type="project" value="TreeGrafter"/>
</dbReference>
<dbReference type="PANTHER" id="PTHR12805:SF0">
    <property type="entry name" value="DNA_RNA-BINDING PROTEIN KIN17"/>
    <property type="match status" value="1"/>
</dbReference>
<keyword evidence="1" id="KW-0472">Membrane</keyword>
<evidence type="ECO:0000313" key="3">
    <source>
        <dbReference type="Proteomes" id="UP000729402"/>
    </source>
</evidence>
<dbReference type="InterPro" id="IPR037321">
    <property type="entry name" value="KIN17-like"/>
</dbReference>
<feature type="transmembrane region" description="Helical" evidence="1">
    <location>
        <begin position="39"/>
        <end position="59"/>
    </location>
</feature>
<dbReference type="GO" id="GO:0003690">
    <property type="term" value="F:double-stranded DNA binding"/>
    <property type="evidence" value="ECO:0007669"/>
    <property type="project" value="TreeGrafter"/>
</dbReference>
<keyword evidence="1" id="KW-0812">Transmembrane</keyword>
<reference evidence="2" key="1">
    <citation type="journal article" date="2021" name="bioRxiv">
        <title>Whole Genome Assembly and Annotation of Northern Wild Rice, Zizania palustris L., Supports a Whole Genome Duplication in the Zizania Genus.</title>
        <authorList>
            <person name="Haas M."/>
            <person name="Kono T."/>
            <person name="Macchietto M."/>
            <person name="Millas R."/>
            <person name="McGilp L."/>
            <person name="Shao M."/>
            <person name="Duquette J."/>
            <person name="Hirsch C.N."/>
            <person name="Kimball J."/>
        </authorList>
    </citation>
    <scope>NUCLEOTIDE SEQUENCE</scope>
    <source>
        <tissue evidence="2">Fresh leaf tissue</tissue>
    </source>
</reference>
<reference evidence="2" key="2">
    <citation type="submission" date="2021-02" db="EMBL/GenBank/DDBJ databases">
        <authorList>
            <person name="Kimball J.A."/>
            <person name="Haas M.W."/>
            <person name="Macchietto M."/>
            <person name="Kono T."/>
            <person name="Duquette J."/>
            <person name="Shao M."/>
        </authorList>
    </citation>
    <scope>NUCLEOTIDE SEQUENCE</scope>
    <source>
        <tissue evidence="2">Fresh leaf tissue</tissue>
    </source>
</reference>
<dbReference type="AlphaFoldDB" id="A0A8J5RYS3"/>
<dbReference type="OrthoDB" id="10266249at2759"/>
<evidence type="ECO:0000256" key="1">
    <source>
        <dbReference type="SAM" id="Phobius"/>
    </source>
</evidence>
<evidence type="ECO:0000313" key="2">
    <source>
        <dbReference type="EMBL" id="KAG8047481.1"/>
    </source>
</evidence>
<organism evidence="2 3">
    <name type="scientific">Zizania palustris</name>
    <name type="common">Northern wild rice</name>
    <dbReference type="NCBI Taxonomy" id="103762"/>
    <lineage>
        <taxon>Eukaryota</taxon>
        <taxon>Viridiplantae</taxon>
        <taxon>Streptophyta</taxon>
        <taxon>Embryophyta</taxon>
        <taxon>Tracheophyta</taxon>
        <taxon>Spermatophyta</taxon>
        <taxon>Magnoliopsida</taxon>
        <taxon>Liliopsida</taxon>
        <taxon>Poales</taxon>
        <taxon>Poaceae</taxon>
        <taxon>BOP clade</taxon>
        <taxon>Oryzoideae</taxon>
        <taxon>Oryzeae</taxon>
        <taxon>Zizaniinae</taxon>
        <taxon>Zizania</taxon>
    </lineage>
</organism>
<keyword evidence="3" id="KW-1185">Reference proteome</keyword>
<sequence>MRILDVIDVVKEADPRRSALDELMEEEDKMKERSNRKDYWLCPVIIVKVMSKSLVVIIVKVMSKSLVETGYYKQKGVVKLRG</sequence>
<protein>
    <submittedName>
        <fullName evidence="2">Uncharacterized protein</fullName>
    </submittedName>
</protein>
<proteinExistence type="predicted"/>
<comment type="caution">
    <text evidence="2">The sequence shown here is derived from an EMBL/GenBank/DDBJ whole genome shotgun (WGS) entry which is preliminary data.</text>
</comment>
<dbReference type="EMBL" id="JAAALK010000290">
    <property type="protein sequence ID" value="KAG8047481.1"/>
    <property type="molecule type" value="Genomic_DNA"/>
</dbReference>
<dbReference type="GO" id="GO:0006974">
    <property type="term" value="P:DNA damage response"/>
    <property type="evidence" value="ECO:0007669"/>
    <property type="project" value="TreeGrafter"/>
</dbReference>
<keyword evidence="1" id="KW-1133">Transmembrane helix</keyword>
<dbReference type="PANTHER" id="PTHR12805">
    <property type="entry name" value="KIN17 KIN, ANTIGENIC DETERMINANT OF RECA PROTEIN HOMOLOG"/>
    <property type="match status" value="1"/>
</dbReference>